<organism evidence="2 3">
    <name type="scientific">candidate division MSBL1 archaeon SCGC-AAA259E19</name>
    <dbReference type="NCBI Taxonomy" id="1698264"/>
    <lineage>
        <taxon>Archaea</taxon>
        <taxon>Methanobacteriati</taxon>
        <taxon>Methanobacteriota</taxon>
        <taxon>candidate division MSBL1</taxon>
    </lineage>
</organism>
<evidence type="ECO:0000313" key="3">
    <source>
        <dbReference type="Proteomes" id="UP000070284"/>
    </source>
</evidence>
<dbReference type="EMBL" id="LHXO01000021">
    <property type="protein sequence ID" value="KXA95228.1"/>
    <property type="molecule type" value="Genomic_DNA"/>
</dbReference>
<keyword evidence="1" id="KW-0560">Oxidoreductase</keyword>
<dbReference type="AlphaFoldDB" id="A0A133ULX0"/>
<dbReference type="Gene3D" id="3.90.180.10">
    <property type="entry name" value="Medium-chain alcohol dehydrogenases, catalytic domain"/>
    <property type="match status" value="1"/>
</dbReference>
<comment type="caution">
    <text evidence="2">The sequence shown here is derived from an EMBL/GenBank/DDBJ whole genome shotgun (WGS) entry which is preliminary data.</text>
</comment>
<dbReference type="InterPro" id="IPR050129">
    <property type="entry name" value="Zn_alcohol_dh"/>
</dbReference>
<reference evidence="2 3" key="1">
    <citation type="journal article" date="2016" name="Sci. Rep.">
        <title>Metabolic traits of an uncultured archaeal lineage -MSBL1- from brine pools of the Red Sea.</title>
        <authorList>
            <person name="Mwirichia R."/>
            <person name="Alam I."/>
            <person name="Rashid M."/>
            <person name="Vinu M."/>
            <person name="Ba-Alawi W."/>
            <person name="Anthony Kamau A."/>
            <person name="Kamanda Ngugi D."/>
            <person name="Goker M."/>
            <person name="Klenk H.P."/>
            <person name="Bajic V."/>
            <person name="Stingl U."/>
        </authorList>
    </citation>
    <scope>NUCLEOTIDE SEQUENCE [LARGE SCALE GENOMIC DNA]</scope>
    <source>
        <strain evidence="2">SCGC-AAA259E19</strain>
    </source>
</reference>
<gene>
    <name evidence="2" type="ORF">AKJ65_02225</name>
</gene>
<dbReference type="PANTHER" id="PTHR43401:SF2">
    <property type="entry name" value="L-THREONINE 3-DEHYDROGENASE"/>
    <property type="match status" value="1"/>
</dbReference>
<protein>
    <recommendedName>
        <fullName evidence="4">Alcohol dehydrogenase-like C-terminal domain-containing protein</fullName>
    </recommendedName>
</protein>
<proteinExistence type="predicted"/>
<dbReference type="Proteomes" id="UP000070284">
    <property type="component" value="Unassembled WGS sequence"/>
</dbReference>
<dbReference type="Gene3D" id="3.40.50.720">
    <property type="entry name" value="NAD(P)-binding Rossmann-like Domain"/>
    <property type="match status" value="1"/>
</dbReference>
<evidence type="ECO:0000313" key="2">
    <source>
        <dbReference type="EMBL" id="KXA95228.1"/>
    </source>
</evidence>
<evidence type="ECO:0000256" key="1">
    <source>
        <dbReference type="ARBA" id="ARBA00023002"/>
    </source>
</evidence>
<dbReference type="GO" id="GO:0016616">
    <property type="term" value="F:oxidoreductase activity, acting on the CH-OH group of donors, NAD or NADP as acceptor"/>
    <property type="evidence" value="ECO:0007669"/>
    <property type="project" value="UniProtKB-ARBA"/>
</dbReference>
<evidence type="ECO:0008006" key="4">
    <source>
        <dbReference type="Google" id="ProtNLM"/>
    </source>
</evidence>
<keyword evidence="3" id="KW-1185">Reference proteome</keyword>
<sequence length="106" mass="11680">MAAPVGQAQLQAIKSTAIEGRVNFFATLPQGEAVEEFPSNYLHYNQVYVTGTSGASRTHFVKTLDIIASGRLPLSEVVTDEYPLEEMDEALEKARKNESLKVIVRP</sequence>
<dbReference type="PANTHER" id="PTHR43401">
    <property type="entry name" value="L-THREONINE 3-DEHYDROGENASE"/>
    <property type="match status" value="1"/>
</dbReference>
<name>A0A133ULX0_9EURY</name>
<accession>A0A133ULX0</accession>